<feature type="transmembrane region" description="Helical" evidence="3">
    <location>
        <begin position="12"/>
        <end position="29"/>
    </location>
</feature>
<dbReference type="AlphaFoldDB" id="A0A918D0P4"/>
<gene>
    <name evidence="4" type="ORF">GCM10007971_12540</name>
</gene>
<name>A0A918D0P4_9BACI</name>
<proteinExistence type="predicted"/>
<evidence type="ECO:0000313" key="4">
    <source>
        <dbReference type="EMBL" id="GGN54632.1"/>
    </source>
</evidence>
<keyword evidence="3" id="KW-0472">Membrane</keyword>
<keyword evidence="5" id="KW-1185">Reference proteome</keyword>
<dbReference type="EMBL" id="BMOS01000007">
    <property type="protein sequence ID" value="GGN54632.1"/>
    <property type="molecule type" value="Genomic_DNA"/>
</dbReference>
<dbReference type="Proteomes" id="UP000624041">
    <property type="component" value="Unassembled WGS sequence"/>
</dbReference>
<organism evidence="4 5">
    <name type="scientific">Oceanobacillus indicireducens</name>
    <dbReference type="NCBI Taxonomy" id="1004261"/>
    <lineage>
        <taxon>Bacteria</taxon>
        <taxon>Bacillati</taxon>
        <taxon>Bacillota</taxon>
        <taxon>Bacilli</taxon>
        <taxon>Bacillales</taxon>
        <taxon>Bacillaceae</taxon>
        <taxon>Oceanobacillus</taxon>
    </lineage>
</organism>
<keyword evidence="1" id="KW-0175">Coiled coil</keyword>
<evidence type="ECO:0000256" key="2">
    <source>
        <dbReference type="SAM" id="MobiDB-lite"/>
    </source>
</evidence>
<protein>
    <submittedName>
        <fullName evidence="4">Uncharacterized protein</fullName>
    </submittedName>
</protein>
<reference evidence="4" key="1">
    <citation type="journal article" date="2014" name="Int. J. Syst. Evol. Microbiol.">
        <title>Complete genome sequence of Corynebacterium casei LMG S-19264T (=DSM 44701T), isolated from a smear-ripened cheese.</title>
        <authorList>
            <consortium name="US DOE Joint Genome Institute (JGI-PGF)"/>
            <person name="Walter F."/>
            <person name="Albersmeier A."/>
            <person name="Kalinowski J."/>
            <person name="Ruckert C."/>
        </authorList>
    </citation>
    <scope>NUCLEOTIDE SEQUENCE</scope>
    <source>
        <strain evidence="4">JCM 17251</strain>
    </source>
</reference>
<accession>A0A918D0P4</accession>
<keyword evidence="3" id="KW-1133">Transmembrane helix</keyword>
<reference evidence="4" key="2">
    <citation type="submission" date="2020-09" db="EMBL/GenBank/DDBJ databases">
        <authorList>
            <person name="Sun Q."/>
            <person name="Ohkuma M."/>
        </authorList>
    </citation>
    <scope>NUCLEOTIDE SEQUENCE</scope>
    <source>
        <strain evidence="4">JCM 17251</strain>
    </source>
</reference>
<feature type="coiled-coil region" evidence="1">
    <location>
        <begin position="97"/>
        <end position="156"/>
    </location>
</feature>
<evidence type="ECO:0000313" key="5">
    <source>
        <dbReference type="Proteomes" id="UP000624041"/>
    </source>
</evidence>
<sequence length="188" mass="21851">MGEIFEFIFENMFLVILIISGIIGMLSSNKEQQKKQQQQRPNRPQQPQTRQQGQPRPAPASTRKETVRERPKEVVTTKIEPKPKEATVTLATPKRMEEEQQAQMERLQERYRGAADINITDGNIDDFISRQQMEVLKSLSEEQKVLKKDIRRSLKKKGLINGIIMAEVLGRPRSMKPYQSVTSERYKR</sequence>
<evidence type="ECO:0000256" key="1">
    <source>
        <dbReference type="SAM" id="Coils"/>
    </source>
</evidence>
<comment type="caution">
    <text evidence="4">The sequence shown here is derived from an EMBL/GenBank/DDBJ whole genome shotgun (WGS) entry which is preliminary data.</text>
</comment>
<dbReference type="RefSeq" id="WP_188856479.1">
    <property type="nucleotide sequence ID" value="NZ_BMOS01000007.1"/>
</dbReference>
<feature type="region of interest" description="Disordered" evidence="2">
    <location>
        <begin position="30"/>
        <end position="76"/>
    </location>
</feature>
<keyword evidence="3" id="KW-0812">Transmembrane</keyword>
<feature type="compositionally biased region" description="Low complexity" evidence="2">
    <location>
        <begin position="35"/>
        <end position="55"/>
    </location>
</feature>
<evidence type="ECO:0000256" key="3">
    <source>
        <dbReference type="SAM" id="Phobius"/>
    </source>
</evidence>
<feature type="compositionally biased region" description="Basic and acidic residues" evidence="2">
    <location>
        <begin position="62"/>
        <end position="76"/>
    </location>
</feature>